<comment type="similarity">
    <text evidence="9 13">Belongs to the QueA family.</text>
</comment>
<dbReference type="AlphaFoldDB" id="K6H1W8"/>
<dbReference type="EC" id="2.4.99.17" evidence="10 13"/>
<evidence type="ECO:0000313" key="15">
    <source>
        <dbReference type="Proteomes" id="UP000010310"/>
    </source>
</evidence>
<dbReference type="Gene3D" id="2.40.10.240">
    <property type="entry name" value="QueA-like"/>
    <property type="match status" value="1"/>
</dbReference>
<reference evidence="14 15" key="1">
    <citation type="submission" date="2012-09" db="EMBL/GenBank/DDBJ databases">
        <authorList>
            <person name="Dupont C.L."/>
            <person name="Rusch D.B."/>
            <person name="Lombardo M.-J."/>
            <person name="Novotny M."/>
            <person name="Yee-Greenbaum J."/>
            <person name="Laskin R."/>
        </authorList>
    </citation>
    <scope>NUCLEOTIDE SEQUENCE [LARGE SCALE GENOMIC DNA]</scope>
    <source>
        <strain evidence="14">SAR86E</strain>
    </source>
</reference>
<evidence type="ECO:0000256" key="5">
    <source>
        <dbReference type="ARBA" id="ARBA00022679"/>
    </source>
</evidence>
<evidence type="ECO:0000256" key="12">
    <source>
        <dbReference type="ARBA" id="ARBA00076160"/>
    </source>
</evidence>
<proteinExistence type="inferred from homology"/>
<comment type="caution">
    <text evidence="14">The sequence shown here is derived from an EMBL/GenBank/DDBJ whole genome shotgun (WGS) entry which is preliminary data.</text>
</comment>
<dbReference type="UniPathway" id="UPA00392"/>
<dbReference type="InterPro" id="IPR042119">
    <property type="entry name" value="QueA_dom2"/>
</dbReference>
<evidence type="ECO:0000256" key="1">
    <source>
        <dbReference type="ARBA" id="ARBA00004496"/>
    </source>
</evidence>
<evidence type="ECO:0000256" key="3">
    <source>
        <dbReference type="ARBA" id="ARBA00011245"/>
    </source>
</evidence>
<dbReference type="GO" id="GO:0008616">
    <property type="term" value="P:tRNA queuosine(34) biosynthetic process"/>
    <property type="evidence" value="ECO:0007669"/>
    <property type="project" value="UniProtKB-UniRule"/>
</dbReference>
<comment type="function">
    <text evidence="13">Transfers and isomerizes the ribose moiety from AdoMet to the 7-aminomethyl group of 7-deazaguanine (preQ1-tRNA) to give epoxyqueuosine (oQ-tRNA).</text>
</comment>
<organism evidence="14 15">
    <name type="scientific">SAR86 cluster bacterium SAR86E</name>
    <dbReference type="NCBI Taxonomy" id="1208365"/>
    <lineage>
        <taxon>Bacteria</taxon>
        <taxon>Pseudomonadati</taxon>
        <taxon>Pseudomonadota</taxon>
        <taxon>Gammaproteobacteria</taxon>
        <taxon>SAR86 cluster</taxon>
    </lineage>
</organism>
<dbReference type="PANTHER" id="PTHR30307:SF0">
    <property type="entry name" value="S-ADENOSYLMETHIONINE:TRNA RIBOSYLTRANSFERASE-ISOMERASE"/>
    <property type="match status" value="1"/>
</dbReference>
<evidence type="ECO:0000256" key="10">
    <source>
        <dbReference type="ARBA" id="ARBA00066503"/>
    </source>
</evidence>
<comment type="pathway">
    <text evidence="2 13">tRNA modification; tRNA-queuosine biosynthesis.</text>
</comment>
<name>K6H1W8_9GAMM</name>
<evidence type="ECO:0000313" key="14">
    <source>
        <dbReference type="EMBL" id="EKO36523.1"/>
    </source>
</evidence>
<dbReference type="Gene3D" id="3.40.1780.10">
    <property type="entry name" value="QueA-like"/>
    <property type="match status" value="1"/>
</dbReference>
<dbReference type="NCBIfam" id="NF001140">
    <property type="entry name" value="PRK00147.1"/>
    <property type="match status" value="1"/>
</dbReference>
<evidence type="ECO:0000256" key="11">
    <source>
        <dbReference type="ARBA" id="ARBA00069325"/>
    </source>
</evidence>
<dbReference type="STRING" id="1208365.B273_1388"/>
<evidence type="ECO:0000256" key="2">
    <source>
        <dbReference type="ARBA" id="ARBA00004691"/>
    </source>
</evidence>
<evidence type="ECO:0000256" key="8">
    <source>
        <dbReference type="ARBA" id="ARBA00052751"/>
    </source>
</evidence>
<dbReference type="GO" id="GO:0005737">
    <property type="term" value="C:cytoplasm"/>
    <property type="evidence" value="ECO:0007669"/>
    <property type="project" value="UniProtKB-SubCell"/>
</dbReference>
<keyword evidence="6 13" id="KW-0949">S-adenosyl-L-methionine</keyword>
<dbReference type="Proteomes" id="UP000010310">
    <property type="component" value="Unassembled WGS sequence"/>
</dbReference>
<dbReference type="PATRIC" id="fig|1208365.4.peg.962"/>
<dbReference type="SUPFAM" id="SSF111337">
    <property type="entry name" value="QueA-like"/>
    <property type="match status" value="1"/>
</dbReference>
<dbReference type="Pfam" id="PF02547">
    <property type="entry name" value="Queuosine_synth"/>
    <property type="match status" value="1"/>
</dbReference>
<keyword evidence="7 13" id="KW-0671">Queuosine biosynthesis</keyword>
<comment type="catalytic activity">
    <reaction evidence="8 13">
        <text>7-aminomethyl-7-carbaguanosine(34) in tRNA + S-adenosyl-L-methionine = epoxyqueuosine(34) in tRNA + adenine + L-methionine + 2 H(+)</text>
        <dbReference type="Rhea" id="RHEA:32155"/>
        <dbReference type="Rhea" id="RHEA-COMP:10342"/>
        <dbReference type="Rhea" id="RHEA-COMP:18582"/>
        <dbReference type="ChEBI" id="CHEBI:15378"/>
        <dbReference type="ChEBI" id="CHEBI:16708"/>
        <dbReference type="ChEBI" id="CHEBI:57844"/>
        <dbReference type="ChEBI" id="CHEBI:59789"/>
        <dbReference type="ChEBI" id="CHEBI:82833"/>
        <dbReference type="ChEBI" id="CHEBI:194443"/>
        <dbReference type="EC" id="2.4.99.17"/>
    </reaction>
</comment>
<evidence type="ECO:0000256" key="13">
    <source>
        <dbReference type="HAMAP-Rule" id="MF_00113"/>
    </source>
</evidence>
<evidence type="ECO:0000256" key="9">
    <source>
        <dbReference type="ARBA" id="ARBA00061210"/>
    </source>
</evidence>
<dbReference type="EMBL" id="AMWX01000008">
    <property type="protein sequence ID" value="EKO36523.1"/>
    <property type="molecule type" value="Genomic_DNA"/>
</dbReference>
<dbReference type="HAMAP" id="MF_00113">
    <property type="entry name" value="QueA"/>
    <property type="match status" value="1"/>
</dbReference>
<dbReference type="InterPro" id="IPR042118">
    <property type="entry name" value="QueA_dom1"/>
</dbReference>
<keyword evidence="14" id="KW-0413">Isomerase</keyword>
<accession>K6H1W8</accession>
<comment type="subunit">
    <text evidence="3 13">Monomer.</text>
</comment>
<keyword evidence="4 13" id="KW-0963">Cytoplasm</keyword>
<dbReference type="GO" id="GO:0051075">
    <property type="term" value="F:S-adenosylmethionine:tRNA ribosyltransferase-isomerase activity"/>
    <property type="evidence" value="ECO:0007669"/>
    <property type="project" value="UniProtKB-EC"/>
</dbReference>
<dbReference type="PANTHER" id="PTHR30307">
    <property type="entry name" value="S-ADENOSYLMETHIONINE:TRNA RIBOSYLTRANSFERASE-ISOMERASE"/>
    <property type="match status" value="1"/>
</dbReference>
<evidence type="ECO:0000256" key="7">
    <source>
        <dbReference type="ARBA" id="ARBA00022785"/>
    </source>
</evidence>
<gene>
    <name evidence="13 14" type="primary">queA</name>
    <name evidence="14" type="ORF">B273_1388</name>
</gene>
<dbReference type="InterPro" id="IPR036100">
    <property type="entry name" value="QueA_sf"/>
</dbReference>
<keyword evidence="5 13" id="KW-0808">Transferase</keyword>
<protein>
    <recommendedName>
        <fullName evidence="11 13">S-adenosylmethionine:tRNA ribosyltransferase-isomerase</fullName>
        <ecNumber evidence="10 13">2.4.99.17</ecNumber>
    </recommendedName>
    <alternativeName>
        <fullName evidence="12 13">Queuosine biosynthesis protein QueA</fullName>
    </alternativeName>
</protein>
<dbReference type="InterPro" id="IPR003699">
    <property type="entry name" value="QueA"/>
</dbReference>
<sequence>MKTEKFNYHLPEHLIAKYPSDRRSDSKLLVAIESLQHNIFKNIGSYFTSGDLLVLNQTSVIPARLFGEKSTGGKIEILLERFLSDSQTLAQVKSARTPKEGSELVFLFGKEKFTAKVIGRKENFFILEWSIDPQALFINHGQIPLPPYMKRDPEPIDNERYETIYANPEKQASVAAPTAGMHFDDALLKELISLGVEIGHVNLNVGAGTFQPVKSDNIEDHIIHKEVVEVDSDLIKKLAHTKASNGKIIAVGTTSVRALETACQNGFQPFRGETDLFIYPGYKFKVVDHMITNFHLPKSSLLMLVAAFVGYERMMEIYSTAIKNEYRFLSYGDAMLLRNHEI</sequence>
<keyword evidence="15" id="KW-1185">Reference proteome</keyword>
<evidence type="ECO:0000256" key="6">
    <source>
        <dbReference type="ARBA" id="ARBA00022691"/>
    </source>
</evidence>
<dbReference type="NCBIfam" id="TIGR00113">
    <property type="entry name" value="queA"/>
    <property type="match status" value="1"/>
</dbReference>
<dbReference type="FunFam" id="3.40.1780.10:FF:000001">
    <property type="entry name" value="S-adenosylmethionine:tRNA ribosyltransferase-isomerase"/>
    <property type="match status" value="1"/>
</dbReference>
<evidence type="ECO:0000256" key="4">
    <source>
        <dbReference type="ARBA" id="ARBA00022490"/>
    </source>
</evidence>
<comment type="subcellular location">
    <subcellularLocation>
        <location evidence="1 13">Cytoplasm</location>
    </subcellularLocation>
</comment>